<dbReference type="OrthoDB" id="471576at2"/>
<dbReference type="eggNOG" id="ENOG5033BX3">
    <property type="taxonomic scope" value="Bacteria"/>
</dbReference>
<sequence length="69" mass="7705">MTPEQEQTINQHIQAIAQILYEDTPKEKLTTLAGIEEAVRQQMLTQVMPKVGVFLSNQQQTPLPDAPAC</sequence>
<evidence type="ECO:0000313" key="2">
    <source>
        <dbReference type="Proteomes" id="UP000010478"/>
    </source>
</evidence>
<accession>K9VNL8</accession>
<gene>
    <name evidence="1" type="ORF">Osc7112_4775</name>
</gene>
<proteinExistence type="predicted"/>
<dbReference type="AlphaFoldDB" id="K9VNL8"/>
<keyword evidence="2" id="KW-1185">Reference proteome</keyword>
<dbReference type="Proteomes" id="UP000010478">
    <property type="component" value="Chromosome"/>
</dbReference>
<name>K9VNL8_9CYAN</name>
<dbReference type="EMBL" id="CP003614">
    <property type="protein sequence ID" value="AFZ09057.1"/>
    <property type="molecule type" value="Genomic_DNA"/>
</dbReference>
<dbReference type="HOGENOM" id="CLU_189775_0_0_3"/>
<reference evidence="1 2" key="1">
    <citation type="submission" date="2012-05" db="EMBL/GenBank/DDBJ databases">
        <title>Finished chromosome of genome of Oscillatoria sp. PCC 7112.</title>
        <authorList>
            <consortium name="US DOE Joint Genome Institute"/>
            <person name="Gugger M."/>
            <person name="Coursin T."/>
            <person name="Rippka R."/>
            <person name="Tandeau De Marsac N."/>
            <person name="Huntemann M."/>
            <person name="Wei C.-L."/>
            <person name="Han J."/>
            <person name="Detter J.C."/>
            <person name="Han C."/>
            <person name="Tapia R."/>
            <person name="Davenport K."/>
            <person name="Daligault H."/>
            <person name="Erkkila T."/>
            <person name="Gu W."/>
            <person name="Munk A.C.C."/>
            <person name="Teshima H."/>
            <person name="Xu Y."/>
            <person name="Chain P."/>
            <person name="Chen A."/>
            <person name="Krypides N."/>
            <person name="Mavromatis K."/>
            <person name="Markowitz V."/>
            <person name="Szeto E."/>
            <person name="Ivanova N."/>
            <person name="Mikhailova N."/>
            <person name="Ovchinnikova G."/>
            <person name="Pagani I."/>
            <person name="Pati A."/>
            <person name="Goodwin L."/>
            <person name="Peters L."/>
            <person name="Pitluck S."/>
            <person name="Woyke T."/>
            <person name="Kerfeld C."/>
        </authorList>
    </citation>
    <scope>NUCLEOTIDE SEQUENCE [LARGE SCALE GENOMIC DNA]</scope>
    <source>
        <strain evidence="1 2">PCC 7112</strain>
    </source>
</reference>
<organism evidence="1 2">
    <name type="scientific">Phormidium nigroviride PCC 7112</name>
    <dbReference type="NCBI Taxonomy" id="179408"/>
    <lineage>
        <taxon>Bacteria</taxon>
        <taxon>Bacillati</taxon>
        <taxon>Cyanobacteriota</taxon>
        <taxon>Cyanophyceae</taxon>
        <taxon>Oscillatoriophycideae</taxon>
        <taxon>Oscillatoriales</taxon>
        <taxon>Oscillatoriaceae</taxon>
        <taxon>Phormidium</taxon>
    </lineage>
</organism>
<evidence type="ECO:0000313" key="1">
    <source>
        <dbReference type="EMBL" id="AFZ09057.1"/>
    </source>
</evidence>
<protein>
    <submittedName>
        <fullName evidence="1">Uncharacterized protein</fullName>
    </submittedName>
</protein>
<dbReference type="KEGG" id="oni:Osc7112_4775"/>